<dbReference type="InterPro" id="IPR029058">
    <property type="entry name" value="AB_hydrolase_fold"/>
</dbReference>
<dbReference type="EC" id="3.1.1.-" evidence="3"/>
<dbReference type="Proteomes" id="UP000256328">
    <property type="component" value="Unassembled WGS sequence"/>
</dbReference>
<dbReference type="Pfam" id="PF00135">
    <property type="entry name" value="COesterase"/>
    <property type="match status" value="1"/>
</dbReference>
<dbReference type="AlphaFoldDB" id="A0A3D8SXD7"/>
<gene>
    <name evidence="5" type="ORF">BP5796_02094</name>
</gene>
<reference evidence="5 6" key="1">
    <citation type="journal article" date="2018" name="IMA Fungus">
        <title>IMA Genome-F 9: Draft genome sequence of Annulohypoxylon stygium, Aspergillus mulundensis, Berkeleyomyces basicola (syn. Thielaviopsis basicola), Ceratocystis smalleyi, two Cercospora beticola strains, Coleophoma cylindrospora, Fusarium fracticaudum, Phialophora cf. hyalina, and Morchella septimelata.</title>
        <authorList>
            <person name="Wingfield B.D."/>
            <person name="Bills G.F."/>
            <person name="Dong Y."/>
            <person name="Huang W."/>
            <person name="Nel W.J."/>
            <person name="Swalarsk-Parry B.S."/>
            <person name="Vaghefi N."/>
            <person name="Wilken P.M."/>
            <person name="An Z."/>
            <person name="de Beer Z.W."/>
            <person name="De Vos L."/>
            <person name="Chen L."/>
            <person name="Duong T.A."/>
            <person name="Gao Y."/>
            <person name="Hammerbacher A."/>
            <person name="Kikkert J.R."/>
            <person name="Li Y."/>
            <person name="Li H."/>
            <person name="Li K."/>
            <person name="Li Q."/>
            <person name="Liu X."/>
            <person name="Ma X."/>
            <person name="Naidoo K."/>
            <person name="Pethybridge S.J."/>
            <person name="Sun J."/>
            <person name="Steenkamp E.T."/>
            <person name="van der Nest M.A."/>
            <person name="van Wyk S."/>
            <person name="Wingfield M.J."/>
            <person name="Xiong C."/>
            <person name="Yue Q."/>
            <person name="Zhang X."/>
        </authorList>
    </citation>
    <scope>NUCLEOTIDE SEQUENCE [LARGE SCALE GENOMIC DNA]</scope>
    <source>
        <strain evidence="5 6">BP5796</strain>
    </source>
</reference>
<feature type="signal peptide" evidence="3">
    <location>
        <begin position="1"/>
        <end position="20"/>
    </location>
</feature>
<evidence type="ECO:0000256" key="1">
    <source>
        <dbReference type="ARBA" id="ARBA00005964"/>
    </source>
</evidence>
<keyword evidence="3" id="KW-0732">Signal</keyword>
<evidence type="ECO:0000256" key="2">
    <source>
        <dbReference type="ARBA" id="ARBA00022801"/>
    </source>
</evidence>
<name>A0A3D8SXD7_9HELO</name>
<dbReference type="InterPro" id="IPR019826">
    <property type="entry name" value="Carboxylesterase_B_AS"/>
</dbReference>
<evidence type="ECO:0000259" key="4">
    <source>
        <dbReference type="Pfam" id="PF00135"/>
    </source>
</evidence>
<protein>
    <recommendedName>
        <fullName evidence="3">Carboxylic ester hydrolase</fullName>
        <ecNumber evidence="3">3.1.1.-</ecNumber>
    </recommendedName>
</protein>
<feature type="domain" description="Carboxylesterase type B" evidence="4">
    <location>
        <begin position="23"/>
        <end position="516"/>
    </location>
</feature>
<keyword evidence="2 3" id="KW-0378">Hydrolase</keyword>
<dbReference type="InterPro" id="IPR050309">
    <property type="entry name" value="Type-B_Carboxylest/Lipase"/>
</dbReference>
<dbReference type="GO" id="GO:0016787">
    <property type="term" value="F:hydrolase activity"/>
    <property type="evidence" value="ECO:0007669"/>
    <property type="project" value="UniProtKB-KW"/>
</dbReference>
<keyword evidence="6" id="KW-1185">Reference proteome</keyword>
<dbReference type="OrthoDB" id="408631at2759"/>
<dbReference type="EMBL" id="PDLN01000003">
    <property type="protein sequence ID" value="RDW90929.1"/>
    <property type="molecule type" value="Genomic_DNA"/>
</dbReference>
<evidence type="ECO:0000256" key="3">
    <source>
        <dbReference type="RuleBase" id="RU361235"/>
    </source>
</evidence>
<organism evidence="5 6">
    <name type="scientific">Coleophoma crateriformis</name>
    <dbReference type="NCBI Taxonomy" id="565419"/>
    <lineage>
        <taxon>Eukaryota</taxon>
        <taxon>Fungi</taxon>
        <taxon>Dikarya</taxon>
        <taxon>Ascomycota</taxon>
        <taxon>Pezizomycotina</taxon>
        <taxon>Leotiomycetes</taxon>
        <taxon>Helotiales</taxon>
        <taxon>Dermateaceae</taxon>
        <taxon>Coleophoma</taxon>
    </lineage>
</organism>
<dbReference type="SUPFAM" id="SSF53474">
    <property type="entry name" value="alpha/beta-Hydrolases"/>
    <property type="match status" value="1"/>
</dbReference>
<evidence type="ECO:0000313" key="5">
    <source>
        <dbReference type="EMBL" id="RDW90929.1"/>
    </source>
</evidence>
<dbReference type="PROSITE" id="PS00122">
    <property type="entry name" value="CARBOXYLESTERASE_B_1"/>
    <property type="match status" value="1"/>
</dbReference>
<dbReference type="FunFam" id="3.40.50.1820:FF:000316">
    <property type="entry name" value="Carboxylic ester hydrolase"/>
    <property type="match status" value="1"/>
</dbReference>
<dbReference type="PANTHER" id="PTHR11559">
    <property type="entry name" value="CARBOXYLESTERASE"/>
    <property type="match status" value="1"/>
</dbReference>
<dbReference type="Gene3D" id="3.40.50.1820">
    <property type="entry name" value="alpha/beta hydrolase"/>
    <property type="match status" value="1"/>
</dbReference>
<comment type="similarity">
    <text evidence="1 3">Belongs to the type-B carboxylesterase/lipase family.</text>
</comment>
<comment type="caution">
    <text evidence="5">The sequence shown here is derived from an EMBL/GenBank/DDBJ whole genome shotgun (WGS) entry which is preliminary data.</text>
</comment>
<feature type="chain" id="PRO_5017496109" description="Carboxylic ester hydrolase" evidence="3">
    <location>
        <begin position="21"/>
        <end position="534"/>
    </location>
</feature>
<dbReference type="InterPro" id="IPR002018">
    <property type="entry name" value="CarbesteraseB"/>
</dbReference>
<accession>A0A3D8SXD7</accession>
<evidence type="ECO:0000313" key="6">
    <source>
        <dbReference type="Proteomes" id="UP000256328"/>
    </source>
</evidence>
<proteinExistence type="inferred from homology"/>
<sequence length="534" mass="58517">MIGPSILFLALGLLSSFVKADSNPIVDLNYTRYRGTSLPNGINQWLGMRYAAPPLGDLRFRKPQDPLVNDTLQIADQFGPQCLSTTVLTLVNTTSEDCLFVDVMAPATTELLPVYVFFQGGGFNKLGNAQWNATGLIEASDMNIVVVTFSYRVGPYGFLASKEIVADGDLNVGLLDQRKVLEWVQSHISKFGGNPNHVTIGGDSAGGASVDLHLTAYGGRDDGLFHAAAAEAQSFGAQLTVAESQYQYDSLVERVGCSNATNTLKCLRSVDLALLQSKNIYVPTPGGAGGNPVFMYSNVIDGNFTPDYTYNMFATGQFLRVPVIFGDTTNEGTIFAPKNISSVSEMNDFLRNNFVRLTDSQLAKINQFYPKAEQFPDSGPYWRAAANAYGEMRYNCPGIAISTAYDDAGVEESWLYHYNVIDPADNASGVGVSHTIEVTALWGTEYIAKTTPPASYYTTNKFITPVLQGYWTSFIRSKNPNTYRLNGTAEWKRFSREEKARILFQTNATRMEVVPDDQKARCQYVSGIGASITQ</sequence>